<proteinExistence type="predicted"/>
<accession>A0A7W8DYJ7</accession>
<gene>
    <name evidence="2" type="ORF">HNR60_000686</name>
</gene>
<evidence type="ECO:0000313" key="3">
    <source>
        <dbReference type="Proteomes" id="UP000542353"/>
    </source>
</evidence>
<feature type="compositionally biased region" description="Basic and acidic residues" evidence="1">
    <location>
        <begin position="183"/>
        <end position="198"/>
    </location>
</feature>
<dbReference type="EMBL" id="JACHIH010000002">
    <property type="protein sequence ID" value="MBB5045951.1"/>
    <property type="molecule type" value="Genomic_DNA"/>
</dbReference>
<name>A0A7W8DYJ7_9BRAD</name>
<keyword evidence="3" id="KW-1185">Reference proteome</keyword>
<organism evidence="2 3">
    <name type="scientific">Rhodopseudomonas rhenobacensis</name>
    <dbReference type="NCBI Taxonomy" id="87461"/>
    <lineage>
        <taxon>Bacteria</taxon>
        <taxon>Pseudomonadati</taxon>
        <taxon>Pseudomonadota</taxon>
        <taxon>Alphaproteobacteria</taxon>
        <taxon>Hyphomicrobiales</taxon>
        <taxon>Nitrobacteraceae</taxon>
        <taxon>Rhodopseudomonas</taxon>
    </lineage>
</organism>
<dbReference type="AlphaFoldDB" id="A0A7W8DYJ7"/>
<feature type="region of interest" description="Disordered" evidence="1">
    <location>
        <begin position="168"/>
        <end position="198"/>
    </location>
</feature>
<evidence type="ECO:0000313" key="2">
    <source>
        <dbReference type="EMBL" id="MBB5045951.1"/>
    </source>
</evidence>
<reference evidence="2 3" key="1">
    <citation type="submission" date="2020-08" db="EMBL/GenBank/DDBJ databases">
        <title>Genomic Encyclopedia of Type Strains, Phase IV (KMG-IV): sequencing the most valuable type-strain genomes for metagenomic binning, comparative biology and taxonomic classification.</title>
        <authorList>
            <person name="Goeker M."/>
        </authorList>
    </citation>
    <scope>NUCLEOTIDE SEQUENCE [LARGE SCALE GENOMIC DNA]</scope>
    <source>
        <strain evidence="2 3">DSM 12706</strain>
    </source>
</reference>
<protein>
    <submittedName>
        <fullName evidence="2">Uncharacterized protein</fullName>
    </submittedName>
</protein>
<evidence type="ECO:0000256" key="1">
    <source>
        <dbReference type="SAM" id="MobiDB-lite"/>
    </source>
</evidence>
<sequence length="198" mass="21808">MWRQVSSTVRFWATRIQCLILAETCSIGLRSGEYGAVPQPGAGVSDQPAHGRQFIAAQIFHDDDVAWLQHRHELLLDIGTEAVAVDWLSNTQGAVSWSQRSAPRKVSVRQWPCGAKPRSRSPLRPQPRNGAMLVLIQVSSMTPGALDRGGPVRRANGVVTAPRQRGLAQAGTEFFEPQPLAPQDRRTINPCRDRSLKS</sequence>
<comment type="caution">
    <text evidence="2">The sequence shown here is derived from an EMBL/GenBank/DDBJ whole genome shotgun (WGS) entry which is preliminary data.</text>
</comment>
<dbReference type="Proteomes" id="UP000542353">
    <property type="component" value="Unassembled WGS sequence"/>
</dbReference>